<keyword evidence="3" id="KW-1185">Reference proteome</keyword>
<feature type="domain" description="Shedu protein SduA C-terminal" evidence="1">
    <location>
        <begin position="227"/>
        <end position="392"/>
    </location>
</feature>
<dbReference type="EMBL" id="JGZP01000014">
    <property type="protein sequence ID" value="KFI96919.1"/>
    <property type="molecule type" value="Genomic_DNA"/>
</dbReference>
<protein>
    <recommendedName>
        <fullName evidence="1">Shedu protein SduA C-terminal domain-containing protein</fullName>
    </recommendedName>
</protein>
<proteinExistence type="predicted"/>
<dbReference type="STRING" id="762211.BSTEL_1828"/>
<dbReference type="RefSeq" id="WP_084686167.1">
    <property type="nucleotide sequence ID" value="NZ_JGZP01000014.1"/>
</dbReference>
<dbReference type="eggNOG" id="ENOG502ZA42">
    <property type="taxonomic scope" value="Bacteria"/>
</dbReference>
<comment type="caution">
    <text evidence="2">The sequence shown here is derived from an EMBL/GenBank/DDBJ whole genome shotgun (WGS) entry which is preliminary data.</text>
</comment>
<reference evidence="2 3" key="1">
    <citation type="submission" date="2014-03" db="EMBL/GenBank/DDBJ databases">
        <title>Genomics of Bifidobacteria.</title>
        <authorList>
            <person name="Ventura M."/>
            <person name="Milani C."/>
            <person name="Lugli G.A."/>
        </authorList>
    </citation>
    <scope>NUCLEOTIDE SEQUENCE [LARGE SCALE GENOMIC DNA]</scope>
    <source>
        <strain evidence="2 3">DSM 23968</strain>
    </source>
</reference>
<evidence type="ECO:0000259" key="1">
    <source>
        <dbReference type="Pfam" id="PF14082"/>
    </source>
</evidence>
<evidence type="ECO:0000313" key="3">
    <source>
        <dbReference type="Proteomes" id="UP000029004"/>
    </source>
</evidence>
<gene>
    <name evidence="2" type="ORF">BSTEL_1828</name>
</gene>
<dbReference type="OrthoDB" id="2080979at2"/>
<dbReference type="Proteomes" id="UP000029004">
    <property type="component" value="Unassembled WGS sequence"/>
</dbReference>
<dbReference type="AlphaFoldDB" id="A0A087DN19"/>
<organism evidence="2 3">
    <name type="scientific">Bifidobacterium stellenboschense</name>
    <dbReference type="NCBI Taxonomy" id="762211"/>
    <lineage>
        <taxon>Bacteria</taxon>
        <taxon>Bacillati</taxon>
        <taxon>Actinomycetota</taxon>
        <taxon>Actinomycetes</taxon>
        <taxon>Bifidobacteriales</taxon>
        <taxon>Bifidobacteriaceae</taxon>
        <taxon>Bifidobacterium</taxon>
    </lineage>
</organism>
<accession>A0A087DN19</accession>
<name>A0A087DN19_9BIFI</name>
<evidence type="ECO:0000313" key="2">
    <source>
        <dbReference type="EMBL" id="KFI96919.1"/>
    </source>
</evidence>
<dbReference type="Pfam" id="PF14082">
    <property type="entry name" value="SduA_C"/>
    <property type="match status" value="1"/>
</dbReference>
<dbReference type="InterPro" id="IPR025359">
    <property type="entry name" value="SduA_C"/>
</dbReference>
<sequence length="414" mass="47396">MTTSIRFIVINNNIILAYSPINGTDWIAERLSNSGIITIARTFSFAAADKYNLEDTPEINDEYDDTAYFKIGTIEGEYYKINAHILELHHDLLISNDIRLERKLFTTVDNISIFAKIDSIIDGPIIIGGSSENAIPKQIFLELLSQFPTRNILRRYSEACIARAISDYIPCKPDTEQRLEAAWRRIRRKTTVPTTPALPSTLTEMETSKFVYIRDTLKAMLADADSYPEATWQTEVSKLFLLIYPQYITLINQVTIPDSISTESSQRRIDMLLVDANGFIDVLEIKKPFAHSLVRRGRYRDNYLLGHETEGAIMQTEKYLHNLVRWGASGEQLLGTKYSSQIPDDMKLNLTNPRGIVLIGRDDLSQEERADFEIMKRRYSDISDIITYDELLKRVDNILFSLNRHTAAPLPTKQ</sequence>